<organism evidence="2 3">
    <name type="scientific">Thalassomonas actiniarum</name>
    <dbReference type="NCBI Taxonomy" id="485447"/>
    <lineage>
        <taxon>Bacteria</taxon>
        <taxon>Pseudomonadati</taxon>
        <taxon>Pseudomonadota</taxon>
        <taxon>Gammaproteobacteria</taxon>
        <taxon>Alteromonadales</taxon>
        <taxon>Colwelliaceae</taxon>
        <taxon>Thalassomonas</taxon>
    </lineage>
</organism>
<feature type="domain" description="Solute-binding protein family 3/N-terminal" evidence="1">
    <location>
        <begin position="27"/>
        <end position="251"/>
    </location>
</feature>
<dbReference type="KEGG" id="tact:SG35_000505"/>
<reference evidence="2 3" key="1">
    <citation type="journal article" date="2015" name="Genome Announc.">
        <title>Draft Genome Sequences of Marine Isolates of Thalassomonas viridans and Thalassomonas actiniarum.</title>
        <authorList>
            <person name="Olonade I."/>
            <person name="van Zyl L.J."/>
            <person name="Trindade M."/>
        </authorList>
    </citation>
    <scope>NUCLEOTIDE SEQUENCE [LARGE SCALE GENOMIC DNA]</scope>
    <source>
        <strain evidence="2 3">A5K-106</strain>
    </source>
</reference>
<keyword evidence="3" id="KW-1185">Reference proteome</keyword>
<dbReference type="EMBL" id="CP059735">
    <property type="protein sequence ID" value="WDD99206.1"/>
    <property type="molecule type" value="Genomic_DNA"/>
</dbReference>
<evidence type="ECO:0000259" key="1">
    <source>
        <dbReference type="SMART" id="SM00062"/>
    </source>
</evidence>
<evidence type="ECO:0000313" key="3">
    <source>
        <dbReference type="Proteomes" id="UP000032568"/>
    </source>
</evidence>
<dbReference type="SUPFAM" id="SSF53850">
    <property type="entry name" value="Periplasmic binding protein-like II"/>
    <property type="match status" value="1"/>
</dbReference>
<dbReference type="Pfam" id="PF00497">
    <property type="entry name" value="SBP_bac_3"/>
    <property type="match status" value="1"/>
</dbReference>
<dbReference type="PANTHER" id="PTHR38834:SF3">
    <property type="entry name" value="SOLUTE-BINDING PROTEIN FAMILY 3_N-TERMINAL DOMAIN-CONTAINING PROTEIN"/>
    <property type="match status" value="1"/>
</dbReference>
<dbReference type="Proteomes" id="UP000032568">
    <property type="component" value="Chromosome"/>
</dbReference>
<reference evidence="2 3" key="2">
    <citation type="journal article" date="2022" name="Mar. Drugs">
        <title>Bioassay-Guided Fractionation Leads to the Detection of Cholic Acid Generated by the Rare Thalassomonas sp.</title>
        <authorList>
            <person name="Pheiffer F."/>
            <person name="Schneider Y.K."/>
            <person name="Hansen E.H."/>
            <person name="Andersen J.H."/>
            <person name="Isaksson J."/>
            <person name="Busche T."/>
            <person name="R C."/>
            <person name="Kalinowski J."/>
            <person name="Zyl L.V."/>
            <person name="Trindade M."/>
        </authorList>
    </citation>
    <scope>NUCLEOTIDE SEQUENCE [LARGE SCALE GENOMIC DNA]</scope>
    <source>
        <strain evidence="2 3">A5K-106</strain>
    </source>
</reference>
<evidence type="ECO:0000313" key="2">
    <source>
        <dbReference type="EMBL" id="WDD99206.1"/>
    </source>
</evidence>
<accession>A0AAE9YTA0</accession>
<dbReference type="Gene3D" id="3.40.190.10">
    <property type="entry name" value="Periplasmic binding protein-like II"/>
    <property type="match status" value="2"/>
</dbReference>
<sequence length="254" mass="29249">MRQIVSGFLFLISAVLAIPCLASSFERLDYLTEEYPPLNYTENGKLTGLSVVLLKKIWQELKVKPQKVRVLPWARAYRNLEQQDNVVLFAIAQTKQRKDKFQWACPIETTDTNALIALKSSRIKINSFDELARYAIGTVRFDIAEQLLMEQLSSTINIVSNVTMKPNLELMAKGRIQMIAYDLQAANNMIIQWGGDLNDYETVFVFPTAFTCFAFSKQVDPLLVRQFQQALSKIVRTEEYQTLMQQFYSRAENH</sequence>
<proteinExistence type="predicted"/>
<dbReference type="PANTHER" id="PTHR38834">
    <property type="entry name" value="PERIPLASMIC SUBSTRATE BINDING PROTEIN FAMILY 3"/>
    <property type="match status" value="1"/>
</dbReference>
<dbReference type="SMART" id="SM00062">
    <property type="entry name" value="PBPb"/>
    <property type="match status" value="1"/>
</dbReference>
<protein>
    <submittedName>
        <fullName evidence="2">Transporter substrate-binding domain-containing protein</fullName>
    </submittedName>
</protein>
<gene>
    <name evidence="2" type="ORF">SG35_000505</name>
</gene>
<dbReference type="AlphaFoldDB" id="A0AAE9YTA0"/>
<dbReference type="InterPro" id="IPR001638">
    <property type="entry name" value="Solute-binding_3/MltF_N"/>
</dbReference>
<dbReference type="RefSeq" id="WP_160298374.1">
    <property type="nucleotide sequence ID" value="NZ_CP059735.1"/>
</dbReference>
<name>A0AAE9YTA0_9GAMM</name>